<dbReference type="VEuPathDB" id="AmoebaDB:FDP41_010281"/>
<protein>
    <submittedName>
        <fullName evidence="2">Uncharacterized protein</fullName>
    </submittedName>
</protein>
<dbReference type="VEuPathDB" id="AmoebaDB:NfTy_010970"/>
<evidence type="ECO:0000313" key="3">
    <source>
        <dbReference type="Proteomes" id="UP000444721"/>
    </source>
</evidence>
<organism evidence="2 3">
    <name type="scientific">Naegleria fowleri</name>
    <name type="common">Brain eating amoeba</name>
    <dbReference type="NCBI Taxonomy" id="5763"/>
    <lineage>
        <taxon>Eukaryota</taxon>
        <taxon>Discoba</taxon>
        <taxon>Heterolobosea</taxon>
        <taxon>Tetramitia</taxon>
        <taxon>Eutetramitia</taxon>
        <taxon>Vahlkampfiidae</taxon>
        <taxon>Naegleria</taxon>
    </lineage>
</organism>
<feature type="region of interest" description="Disordered" evidence="1">
    <location>
        <begin position="1"/>
        <end position="49"/>
    </location>
</feature>
<name>A0A6A5C637_NAEFO</name>
<keyword evidence="3" id="KW-1185">Reference proteome</keyword>
<reference evidence="2 3" key="1">
    <citation type="journal article" date="2019" name="Sci. Rep.">
        <title>Nanopore sequencing improves the draft genome of the human pathogenic amoeba Naegleria fowleri.</title>
        <authorList>
            <person name="Liechti N."/>
            <person name="Schurch N."/>
            <person name="Bruggmann R."/>
            <person name="Wittwer M."/>
        </authorList>
    </citation>
    <scope>NUCLEOTIDE SEQUENCE [LARGE SCALE GENOMIC DNA]</scope>
    <source>
        <strain evidence="2 3">ATCC 30894</strain>
    </source>
</reference>
<dbReference type="AlphaFoldDB" id="A0A6A5C637"/>
<comment type="caution">
    <text evidence="2">The sequence shown here is derived from an EMBL/GenBank/DDBJ whole genome shotgun (WGS) entry which is preliminary data.</text>
</comment>
<proteinExistence type="predicted"/>
<dbReference type="EMBL" id="VFQX01000006">
    <property type="protein sequence ID" value="KAF0983216.1"/>
    <property type="molecule type" value="Genomic_DNA"/>
</dbReference>
<evidence type="ECO:0000313" key="2">
    <source>
        <dbReference type="EMBL" id="KAF0983216.1"/>
    </source>
</evidence>
<feature type="compositionally biased region" description="Low complexity" evidence="1">
    <location>
        <begin position="22"/>
        <end position="49"/>
    </location>
</feature>
<evidence type="ECO:0000256" key="1">
    <source>
        <dbReference type="SAM" id="MobiDB-lite"/>
    </source>
</evidence>
<dbReference type="VEuPathDB" id="AmoebaDB:NF0088370"/>
<feature type="region of interest" description="Disordered" evidence="1">
    <location>
        <begin position="92"/>
        <end position="111"/>
    </location>
</feature>
<sequence length="672" mass="78244">MRRHIHRSIASNHHLLSEATPHNNYNHNNHYKNIGVLPSSRISGNSSSNAAACQSANRTIHQHNKIKKNDYCLLETNHELNLTGAHRKRSYHTNVTSVTRQPRPSNGEASTFSFDAKTFAESLRRYFQQPFSNPMEEEQVEKISAIPSAAENLFTQLKMSDMMKYQPHQFFLTKLRSYIEHGLEKVKKQPALDAKNADAFAFFVNGGKGTGRTRNTIEAVEICAQEYRHKFKKVMYLYLPFLDMCSLEEEEDMFGAQEILHYQQSKKLITARMIYSYFTQVIENPFVMPYRHFLDNCFHFIPEDISLASEIIRYDSRLTSDEELLLFMILDDCDELLKYTIENYTFKPFSVLVRVYNDLPSIFKDGTNTIYAPIMIGTNIEGMVDDWVHKLGPTRPTYAGSSYHKNETFTTSQFPLLTKEQVEQIVDHMFEKKGHIVIQDENGNGHFIDKTNWRSSKALTTALGIIGGHPLVLEYFLLFIASVHYLHKDFCNFQYAVERTKYEIKRQYNFIELNLKNTDNQLEKIIVSTFTGREILEVTGMKNYEFSHFSTYFNSGIVFPMIKNEDEDIFFNNYNNLERAVCVPFIFLDELIEQIPEESKNKRVFRELCTSLKELFDLHLLDKNGKIEMVEKQKRKATKVMSKAIESLKSSELDSPYIQELLSWQTLSRKTE</sequence>
<gene>
    <name evidence="2" type="ORF">FDP41_010281</name>
</gene>
<dbReference type="RefSeq" id="XP_044567929.1">
    <property type="nucleotide sequence ID" value="XM_044700562.1"/>
</dbReference>
<dbReference type="OrthoDB" id="10257136at2759"/>
<dbReference type="OMA" id="ITARMIY"/>
<dbReference type="Proteomes" id="UP000444721">
    <property type="component" value="Unassembled WGS sequence"/>
</dbReference>
<dbReference type="GeneID" id="68117496"/>
<accession>A0A6A5C637</accession>